<name>A0A9X3HWQ8_9VIBR</name>
<gene>
    <name evidence="2" type="ORF">MD535_13045</name>
</gene>
<evidence type="ECO:0000313" key="2">
    <source>
        <dbReference type="EMBL" id="MCW8346925.1"/>
    </source>
</evidence>
<proteinExistence type="predicted"/>
<dbReference type="AlphaFoldDB" id="A0A9X3HWQ8"/>
<evidence type="ECO:0008006" key="4">
    <source>
        <dbReference type="Google" id="ProtNLM"/>
    </source>
</evidence>
<evidence type="ECO:0000313" key="3">
    <source>
        <dbReference type="Proteomes" id="UP001155587"/>
    </source>
</evidence>
<keyword evidence="1" id="KW-0732">Signal</keyword>
<protein>
    <recommendedName>
        <fullName evidence="4">DUF4136 domain-containing protein</fullName>
    </recommendedName>
</protein>
<feature type="chain" id="PRO_5040831065" description="DUF4136 domain-containing protein" evidence="1">
    <location>
        <begin position="27"/>
        <end position="189"/>
    </location>
</feature>
<dbReference type="PROSITE" id="PS51257">
    <property type="entry name" value="PROKAR_LIPOPROTEIN"/>
    <property type="match status" value="1"/>
</dbReference>
<accession>A0A9X3HWQ8</accession>
<comment type="caution">
    <text evidence="2">The sequence shown here is derived from an EMBL/GenBank/DDBJ whole genome shotgun (WGS) entry which is preliminary data.</text>
</comment>
<feature type="signal peptide" evidence="1">
    <location>
        <begin position="1"/>
        <end position="26"/>
    </location>
</feature>
<dbReference type="Proteomes" id="UP001155587">
    <property type="component" value="Unassembled WGS sequence"/>
</dbReference>
<dbReference type="EMBL" id="JAKRRY010000016">
    <property type="protein sequence ID" value="MCW8346925.1"/>
    <property type="molecule type" value="Genomic_DNA"/>
</dbReference>
<organism evidence="2 3">
    <name type="scientific">Vibrio qingdaonensis</name>
    <dbReference type="NCBI Taxonomy" id="2829491"/>
    <lineage>
        <taxon>Bacteria</taxon>
        <taxon>Pseudomonadati</taxon>
        <taxon>Pseudomonadota</taxon>
        <taxon>Gammaproteobacteria</taxon>
        <taxon>Vibrionales</taxon>
        <taxon>Vibrionaceae</taxon>
        <taxon>Vibrio</taxon>
    </lineage>
</organism>
<reference evidence="2" key="1">
    <citation type="submission" date="2022-02" db="EMBL/GenBank/DDBJ databases">
        <title>Vibrio sp. nov, a new bacterium isolated from seawater.</title>
        <authorList>
            <person name="Yuan Y."/>
        </authorList>
    </citation>
    <scope>NUCLEOTIDE SEQUENCE</scope>
    <source>
        <strain evidence="2">ZSDZ65</strain>
    </source>
</reference>
<keyword evidence="3" id="KW-1185">Reference proteome</keyword>
<dbReference type="RefSeq" id="WP_265675464.1">
    <property type="nucleotide sequence ID" value="NZ_JAKRRY010000016.1"/>
</dbReference>
<evidence type="ECO:0000256" key="1">
    <source>
        <dbReference type="SAM" id="SignalP"/>
    </source>
</evidence>
<sequence length="189" mass="20566">MKSSLLVFVMSSLFIMGCTTVTPPQANFSYGIATTGDFSFLPASKPNTYSWKSDAAVAHVSEEIDAKEYISVIQSLIDQELVNKGFVKVAPSQSPQMWMEFGIATESKMTDDDIFASTQISTGIQVAAEPGESGEKGSLYIAAFAPLGDFPRWRVLAQGPTERRIEDPDQRAEMAQIIGSMMKNVPAKP</sequence>